<reference evidence="2 3" key="1">
    <citation type="submission" date="2018-07" db="EMBL/GenBank/DDBJ databases">
        <title>A high quality draft genome assembly of the barn swallow (H. rustica rustica).</title>
        <authorList>
            <person name="Formenti G."/>
            <person name="Chiara M."/>
            <person name="Poveda L."/>
            <person name="Francoijs K.-J."/>
            <person name="Bonisoli-Alquati A."/>
            <person name="Canova L."/>
            <person name="Gianfranceschi L."/>
            <person name="Horner D.S."/>
            <person name="Saino N."/>
        </authorList>
    </citation>
    <scope>NUCLEOTIDE SEQUENCE [LARGE SCALE GENOMIC DNA]</scope>
    <source>
        <strain evidence="2">Chelidonia</strain>
        <tissue evidence="2">Blood</tissue>
    </source>
</reference>
<evidence type="ECO:0000313" key="2">
    <source>
        <dbReference type="EMBL" id="RMC14446.1"/>
    </source>
</evidence>
<accession>A0A3M0KMX9</accession>
<gene>
    <name evidence="2" type="ORF">DUI87_09542</name>
</gene>
<evidence type="ECO:0000313" key="3">
    <source>
        <dbReference type="Proteomes" id="UP000269221"/>
    </source>
</evidence>
<sequence>MSFIQFLDVTNQLFLVQASHVSLFRYEEDDASSGKDSQVPEGSNGEYEDHSGKQWGFCQGDIQGCVNGIWFQHIAHSLE</sequence>
<dbReference type="STRING" id="333673.A0A3M0KMX9"/>
<organism evidence="2 3">
    <name type="scientific">Hirundo rustica rustica</name>
    <dbReference type="NCBI Taxonomy" id="333673"/>
    <lineage>
        <taxon>Eukaryota</taxon>
        <taxon>Metazoa</taxon>
        <taxon>Chordata</taxon>
        <taxon>Craniata</taxon>
        <taxon>Vertebrata</taxon>
        <taxon>Euteleostomi</taxon>
        <taxon>Archelosauria</taxon>
        <taxon>Archosauria</taxon>
        <taxon>Dinosauria</taxon>
        <taxon>Saurischia</taxon>
        <taxon>Theropoda</taxon>
        <taxon>Coelurosauria</taxon>
        <taxon>Aves</taxon>
        <taxon>Neognathae</taxon>
        <taxon>Neoaves</taxon>
        <taxon>Telluraves</taxon>
        <taxon>Australaves</taxon>
        <taxon>Passeriformes</taxon>
        <taxon>Sylvioidea</taxon>
        <taxon>Hirundinidae</taxon>
        <taxon>Hirundo</taxon>
    </lineage>
</organism>
<proteinExistence type="predicted"/>
<dbReference type="Proteomes" id="UP000269221">
    <property type="component" value="Unassembled WGS sequence"/>
</dbReference>
<keyword evidence="3" id="KW-1185">Reference proteome</keyword>
<comment type="caution">
    <text evidence="2">The sequence shown here is derived from an EMBL/GenBank/DDBJ whole genome shotgun (WGS) entry which is preliminary data.</text>
</comment>
<dbReference type="EMBL" id="QRBI01000105">
    <property type="protein sequence ID" value="RMC14446.1"/>
    <property type="molecule type" value="Genomic_DNA"/>
</dbReference>
<evidence type="ECO:0000256" key="1">
    <source>
        <dbReference type="SAM" id="MobiDB-lite"/>
    </source>
</evidence>
<dbReference type="AlphaFoldDB" id="A0A3M0KMX9"/>
<name>A0A3M0KMX9_HIRRU</name>
<feature type="region of interest" description="Disordered" evidence="1">
    <location>
        <begin position="27"/>
        <end position="50"/>
    </location>
</feature>
<protein>
    <submittedName>
        <fullName evidence="2">Uncharacterized protein</fullName>
    </submittedName>
</protein>